<proteinExistence type="inferred from homology"/>
<comment type="caution">
    <text evidence="5">The sequence shown here is derived from an EMBL/GenBank/DDBJ whole genome shotgun (WGS) entry which is preliminary data.</text>
</comment>
<dbReference type="Pfam" id="PF00089">
    <property type="entry name" value="Trypsin"/>
    <property type="match status" value="1"/>
</dbReference>
<dbReference type="InterPro" id="IPR001254">
    <property type="entry name" value="Trypsin_dom"/>
</dbReference>
<keyword evidence="1" id="KW-1015">Disulfide bond</keyword>
<evidence type="ECO:0000313" key="5">
    <source>
        <dbReference type="EMBL" id="KAL0808581.1"/>
    </source>
</evidence>
<dbReference type="PANTHER" id="PTHR24256">
    <property type="entry name" value="TRYPTASE-RELATED"/>
    <property type="match status" value="1"/>
</dbReference>
<dbReference type="CDD" id="cd00190">
    <property type="entry name" value="Tryp_SPc"/>
    <property type="match status" value="1"/>
</dbReference>
<feature type="signal peptide" evidence="3">
    <location>
        <begin position="1"/>
        <end position="20"/>
    </location>
</feature>
<dbReference type="Proteomes" id="UP001549921">
    <property type="component" value="Unassembled WGS sequence"/>
</dbReference>
<organism evidence="5 6">
    <name type="scientific">Loxostege sticticalis</name>
    <name type="common">Beet webworm moth</name>
    <dbReference type="NCBI Taxonomy" id="481309"/>
    <lineage>
        <taxon>Eukaryota</taxon>
        <taxon>Metazoa</taxon>
        <taxon>Ecdysozoa</taxon>
        <taxon>Arthropoda</taxon>
        <taxon>Hexapoda</taxon>
        <taxon>Insecta</taxon>
        <taxon>Pterygota</taxon>
        <taxon>Neoptera</taxon>
        <taxon>Endopterygota</taxon>
        <taxon>Lepidoptera</taxon>
        <taxon>Glossata</taxon>
        <taxon>Ditrysia</taxon>
        <taxon>Pyraloidea</taxon>
        <taxon>Crambidae</taxon>
        <taxon>Pyraustinae</taxon>
        <taxon>Loxostege</taxon>
    </lineage>
</organism>
<dbReference type="InterPro" id="IPR051487">
    <property type="entry name" value="Ser/Thr_Proteases_Immune/Dev"/>
</dbReference>
<feature type="domain" description="Peptidase S1" evidence="4">
    <location>
        <begin position="110"/>
        <end position="361"/>
    </location>
</feature>
<evidence type="ECO:0000256" key="3">
    <source>
        <dbReference type="SAM" id="SignalP"/>
    </source>
</evidence>
<gene>
    <name evidence="5" type="ORF">ABMA28_013023</name>
</gene>
<dbReference type="AlphaFoldDB" id="A0ABD0S4I3"/>
<dbReference type="InterPro" id="IPR041515">
    <property type="entry name" value="PPAF-2-like_Clip"/>
</dbReference>
<evidence type="ECO:0000313" key="6">
    <source>
        <dbReference type="Proteomes" id="UP001549921"/>
    </source>
</evidence>
<feature type="chain" id="PRO_5044765029" description="Peptidase S1 domain-containing protein" evidence="3">
    <location>
        <begin position="21"/>
        <end position="372"/>
    </location>
</feature>
<accession>A0ABD0S4I3</accession>
<evidence type="ECO:0000256" key="1">
    <source>
        <dbReference type="ARBA" id="ARBA00023157"/>
    </source>
</evidence>
<comment type="similarity">
    <text evidence="2">Belongs to the peptidase S1 family. CLIP subfamily.</text>
</comment>
<dbReference type="InterPro" id="IPR043504">
    <property type="entry name" value="Peptidase_S1_PA_chymotrypsin"/>
</dbReference>
<keyword evidence="3" id="KW-0732">Signal</keyword>
<name>A0ABD0S4I3_LOXSC</name>
<sequence length="372" mass="39690">MRKLLPILVIVCSSVQITWAQTSLSPCTLQNGQLGVCIESEQCNPDTNTVYDDGSGIINFRSGADPTVCSSSQVCCLYPRTAAATQSAALVRGAPVTEISETCGYQKKQTVPGFVKTKTNEADPGEFPWAVNLMIKIKDANYQYAGTGSLIHDRVVLTAARALFDKDTSNLAAAFGEHDINKRVLPKKMVRVREIVMHSNFDSSDGKYNFALAFLSSSAMKSLPHVGTVCLPPASYVATAGANCVFAGWGVDGAGNYQDQLTKTEVPMVSHSACEGRLRQNPKLGPGFQLHSSFTCAGGEIGKDICGGAAGSPLVCPIEGQQSRFVQTGIVSWIATCGNDGAPTAFANVAAARPWIDQQMDDRQYSTASYTY</sequence>
<dbReference type="SMART" id="SM00020">
    <property type="entry name" value="Tryp_SPc"/>
    <property type="match status" value="1"/>
</dbReference>
<evidence type="ECO:0000256" key="2">
    <source>
        <dbReference type="ARBA" id="ARBA00024195"/>
    </source>
</evidence>
<dbReference type="SUPFAM" id="SSF50494">
    <property type="entry name" value="Trypsin-like serine proteases"/>
    <property type="match status" value="1"/>
</dbReference>
<dbReference type="PROSITE" id="PS50240">
    <property type="entry name" value="TRYPSIN_DOM"/>
    <property type="match status" value="1"/>
</dbReference>
<dbReference type="InterPro" id="IPR009003">
    <property type="entry name" value="Peptidase_S1_PA"/>
</dbReference>
<protein>
    <recommendedName>
        <fullName evidence="4">Peptidase S1 domain-containing protein</fullName>
    </recommendedName>
</protein>
<dbReference type="EMBL" id="JBEDNZ010000031">
    <property type="protein sequence ID" value="KAL0808581.1"/>
    <property type="molecule type" value="Genomic_DNA"/>
</dbReference>
<dbReference type="Gene3D" id="2.40.10.10">
    <property type="entry name" value="Trypsin-like serine proteases"/>
    <property type="match status" value="1"/>
</dbReference>
<evidence type="ECO:0000259" key="4">
    <source>
        <dbReference type="PROSITE" id="PS50240"/>
    </source>
</evidence>
<reference evidence="5 6" key="1">
    <citation type="submission" date="2024-06" db="EMBL/GenBank/DDBJ databases">
        <title>A chromosome-level genome assembly of beet webworm, Loxostege sticticalis.</title>
        <authorList>
            <person name="Zhang Y."/>
        </authorList>
    </citation>
    <scope>NUCLEOTIDE SEQUENCE [LARGE SCALE GENOMIC DNA]</scope>
    <source>
        <strain evidence="5">AQ028</strain>
        <tissue evidence="5">Male pupae</tissue>
    </source>
</reference>
<dbReference type="Pfam" id="PF18322">
    <property type="entry name" value="CLIP_1"/>
    <property type="match status" value="1"/>
</dbReference>